<evidence type="ECO:0000313" key="1">
    <source>
        <dbReference type="EMBL" id="NYJ02228.1"/>
    </source>
</evidence>
<keyword evidence="1" id="KW-0238">DNA-binding</keyword>
<proteinExistence type="predicted"/>
<dbReference type="GO" id="GO:0003677">
    <property type="term" value="F:DNA binding"/>
    <property type="evidence" value="ECO:0007669"/>
    <property type="project" value="UniProtKB-KW"/>
</dbReference>
<evidence type="ECO:0000313" key="2">
    <source>
        <dbReference type="Proteomes" id="UP000530424"/>
    </source>
</evidence>
<keyword evidence="2" id="KW-1185">Reference proteome</keyword>
<dbReference type="RefSeq" id="WP_179668626.1">
    <property type="nucleotide sequence ID" value="NZ_JACCFP010000001.1"/>
</dbReference>
<accession>A0A853C6X5</accession>
<protein>
    <submittedName>
        <fullName evidence="1">DNA-binding transcriptional ArsR family regulator</fullName>
    </submittedName>
</protein>
<dbReference type="Proteomes" id="UP000530424">
    <property type="component" value="Unassembled WGS sequence"/>
</dbReference>
<organism evidence="1 2">
    <name type="scientific">Nocardioides thalensis</name>
    <dbReference type="NCBI Taxonomy" id="1914755"/>
    <lineage>
        <taxon>Bacteria</taxon>
        <taxon>Bacillati</taxon>
        <taxon>Actinomycetota</taxon>
        <taxon>Actinomycetes</taxon>
        <taxon>Propionibacteriales</taxon>
        <taxon>Nocardioidaceae</taxon>
        <taxon>Nocardioides</taxon>
    </lineage>
</organism>
<sequence length="229" mass="25406">MPGPLHDLVRNHDERGLDLYLLLRAVVSSDEATDAWDVALDARVWARGLGLPTANDPGTAAVSKTWRRLDDHGLITRERRGRSANITLLDEAGTGREYTYPSGKGRGRYFKLSEQFWTAEERWYRTLSLAAKAMLLVGSSLKPGFVLPLEQMPAWYGISGDTAARGLGELESVGLLEVTKRRRPEPLSPTKYVIENVYELKAPFAQDWRSRPLASVTTIHGDEDAEGAG</sequence>
<name>A0A853C6X5_9ACTN</name>
<comment type="caution">
    <text evidence="1">The sequence shown here is derived from an EMBL/GenBank/DDBJ whole genome shotgun (WGS) entry which is preliminary data.</text>
</comment>
<dbReference type="AlphaFoldDB" id="A0A853C6X5"/>
<reference evidence="1 2" key="1">
    <citation type="submission" date="2020-07" db="EMBL/GenBank/DDBJ databases">
        <title>Sequencing the genomes of 1000 actinobacteria strains.</title>
        <authorList>
            <person name="Klenk H.-P."/>
        </authorList>
    </citation>
    <scope>NUCLEOTIDE SEQUENCE [LARGE SCALE GENOMIC DNA]</scope>
    <source>
        <strain evidence="1 2">DSM 103833</strain>
    </source>
</reference>
<gene>
    <name evidence="1" type="ORF">HNR19_002926</name>
</gene>
<dbReference type="EMBL" id="JACCFP010000001">
    <property type="protein sequence ID" value="NYJ02228.1"/>
    <property type="molecule type" value="Genomic_DNA"/>
</dbReference>